<dbReference type="EMBL" id="HACG01012245">
    <property type="protein sequence ID" value="CEK59110.1"/>
    <property type="molecule type" value="Transcribed_RNA"/>
</dbReference>
<feature type="non-terminal residue" evidence="1">
    <location>
        <position position="1"/>
    </location>
</feature>
<reference evidence="1" key="1">
    <citation type="submission" date="2014-12" db="EMBL/GenBank/DDBJ databases">
        <title>Insight into the proteome of Arion vulgaris.</title>
        <authorList>
            <person name="Aradska J."/>
            <person name="Bulat T."/>
            <person name="Smidak R."/>
            <person name="Sarate P."/>
            <person name="Gangsoo J."/>
            <person name="Sialana F."/>
            <person name="Bilban M."/>
            <person name="Lubec G."/>
        </authorList>
    </citation>
    <scope>NUCLEOTIDE SEQUENCE</scope>
    <source>
        <tissue evidence="1">Skin</tissue>
    </source>
</reference>
<evidence type="ECO:0000313" key="1">
    <source>
        <dbReference type="EMBL" id="CEK59110.1"/>
    </source>
</evidence>
<protein>
    <recommendedName>
        <fullName evidence="2">Macroglobulin domain-containing protein</fullName>
    </recommendedName>
</protein>
<proteinExistence type="predicted"/>
<name>A0A0B6YUE9_9EUPU</name>
<dbReference type="AlphaFoldDB" id="A0A0B6YUE9"/>
<accession>A0A0B6YUE9</accession>
<feature type="non-terminal residue" evidence="1">
    <location>
        <position position="73"/>
    </location>
</feature>
<evidence type="ECO:0008006" key="2">
    <source>
        <dbReference type="Google" id="ProtNLM"/>
    </source>
</evidence>
<sequence>SDLEWKKILDVYNDWEQTVVVTASVTDETGRTAVGQTNVMIYLVNAKVQLLPKSTSVFRADLPAELFIRVSDQ</sequence>
<organism evidence="1">
    <name type="scientific">Arion vulgaris</name>
    <dbReference type="NCBI Taxonomy" id="1028688"/>
    <lineage>
        <taxon>Eukaryota</taxon>
        <taxon>Metazoa</taxon>
        <taxon>Spiralia</taxon>
        <taxon>Lophotrochozoa</taxon>
        <taxon>Mollusca</taxon>
        <taxon>Gastropoda</taxon>
        <taxon>Heterobranchia</taxon>
        <taxon>Euthyneura</taxon>
        <taxon>Panpulmonata</taxon>
        <taxon>Eupulmonata</taxon>
        <taxon>Stylommatophora</taxon>
        <taxon>Helicina</taxon>
        <taxon>Arionoidea</taxon>
        <taxon>Arionidae</taxon>
        <taxon>Arion</taxon>
    </lineage>
</organism>
<gene>
    <name evidence="1" type="primary">ORF35212</name>
</gene>